<evidence type="ECO:0000259" key="4">
    <source>
        <dbReference type="PROSITE" id="PS01124"/>
    </source>
</evidence>
<dbReference type="AlphaFoldDB" id="A0A853FAH3"/>
<dbReference type="InterPro" id="IPR009057">
    <property type="entry name" value="Homeodomain-like_sf"/>
</dbReference>
<dbReference type="InterPro" id="IPR020449">
    <property type="entry name" value="Tscrpt_reg_AraC-type_HTH"/>
</dbReference>
<dbReference type="PANTHER" id="PTHR43280:SF28">
    <property type="entry name" value="HTH-TYPE TRANSCRIPTIONAL ACTIVATOR RHAS"/>
    <property type="match status" value="1"/>
</dbReference>
<evidence type="ECO:0000256" key="3">
    <source>
        <dbReference type="ARBA" id="ARBA00023163"/>
    </source>
</evidence>
<keyword evidence="3" id="KW-0804">Transcription</keyword>
<evidence type="ECO:0000313" key="6">
    <source>
        <dbReference type="Proteomes" id="UP000580517"/>
    </source>
</evidence>
<evidence type="ECO:0000256" key="2">
    <source>
        <dbReference type="ARBA" id="ARBA00023125"/>
    </source>
</evidence>
<evidence type="ECO:0000256" key="1">
    <source>
        <dbReference type="ARBA" id="ARBA00023015"/>
    </source>
</evidence>
<dbReference type="GO" id="GO:0043565">
    <property type="term" value="F:sequence-specific DNA binding"/>
    <property type="evidence" value="ECO:0007669"/>
    <property type="project" value="InterPro"/>
</dbReference>
<dbReference type="InterPro" id="IPR018062">
    <property type="entry name" value="HTH_AraC-typ_CS"/>
</dbReference>
<dbReference type="PROSITE" id="PS00041">
    <property type="entry name" value="HTH_ARAC_FAMILY_1"/>
    <property type="match status" value="1"/>
</dbReference>
<keyword evidence="2" id="KW-0238">DNA-binding</keyword>
<organism evidence="5 6">
    <name type="scientific">Allopusillimonas soli</name>
    <dbReference type="NCBI Taxonomy" id="659016"/>
    <lineage>
        <taxon>Bacteria</taxon>
        <taxon>Pseudomonadati</taxon>
        <taxon>Pseudomonadota</taxon>
        <taxon>Betaproteobacteria</taxon>
        <taxon>Burkholderiales</taxon>
        <taxon>Alcaligenaceae</taxon>
        <taxon>Allopusillimonas</taxon>
    </lineage>
</organism>
<name>A0A853FAH3_9BURK</name>
<dbReference type="PROSITE" id="PS01124">
    <property type="entry name" value="HTH_ARAC_FAMILY_2"/>
    <property type="match status" value="1"/>
</dbReference>
<dbReference type="Gene3D" id="1.10.10.60">
    <property type="entry name" value="Homeodomain-like"/>
    <property type="match status" value="1"/>
</dbReference>
<dbReference type="RefSeq" id="WP_167668904.1">
    <property type="nucleotide sequence ID" value="NZ_JACCEW010000003.1"/>
</dbReference>
<proteinExistence type="predicted"/>
<reference evidence="5 6" key="1">
    <citation type="submission" date="2020-07" db="EMBL/GenBank/DDBJ databases">
        <title>Taxonomic revisions and descriptions of new bacterial species based on genomic comparisons in the high-G+C-content subgroup of the family Alcaligenaceae.</title>
        <authorList>
            <person name="Szabo A."/>
            <person name="Felfoldi T."/>
        </authorList>
    </citation>
    <scope>NUCLEOTIDE SEQUENCE [LARGE SCALE GENOMIC DNA]</scope>
    <source>
        <strain evidence="5 6">DSM 25264</strain>
    </source>
</reference>
<dbReference type="PANTHER" id="PTHR43280">
    <property type="entry name" value="ARAC-FAMILY TRANSCRIPTIONAL REGULATOR"/>
    <property type="match status" value="1"/>
</dbReference>
<evidence type="ECO:0000313" key="5">
    <source>
        <dbReference type="EMBL" id="NYT37714.1"/>
    </source>
</evidence>
<protein>
    <submittedName>
        <fullName evidence="5">Helix-turn-helix transcriptional regulator</fullName>
    </submittedName>
</protein>
<comment type="caution">
    <text evidence="5">The sequence shown here is derived from an EMBL/GenBank/DDBJ whole genome shotgun (WGS) entry which is preliminary data.</text>
</comment>
<sequence>MMFSQNACNAGGIYGIDGIYGLSTGSRLGYGVPEARNLDDDSLARVARTLVARHFVRLGGLDELAAMLNVERNALATAFHAKYGMAVDACIMREKLKMAQRLLVQTSQGLPEIARRLGFNHPSAFATFFRELVGITPWSFRQLPYPEQIAAIAQ</sequence>
<dbReference type="Pfam" id="PF12833">
    <property type="entry name" value="HTH_18"/>
    <property type="match status" value="1"/>
</dbReference>
<dbReference type="GO" id="GO:0003700">
    <property type="term" value="F:DNA-binding transcription factor activity"/>
    <property type="evidence" value="ECO:0007669"/>
    <property type="project" value="InterPro"/>
</dbReference>
<dbReference type="PRINTS" id="PR00032">
    <property type="entry name" value="HTHARAC"/>
</dbReference>
<dbReference type="SMART" id="SM00342">
    <property type="entry name" value="HTH_ARAC"/>
    <property type="match status" value="1"/>
</dbReference>
<dbReference type="InterPro" id="IPR018060">
    <property type="entry name" value="HTH_AraC"/>
</dbReference>
<dbReference type="SUPFAM" id="SSF46689">
    <property type="entry name" value="Homeodomain-like"/>
    <property type="match status" value="1"/>
</dbReference>
<accession>A0A853FAH3</accession>
<gene>
    <name evidence="5" type="ORF">H0A68_12580</name>
</gene>
<dbReference type="EMBL" id="JACCEW010000003">
    <property type="protein sequence ID" value="NYT37714.1"/>
    <property type="molecule type" value="Genomic_DNA"/>
</dbReference>
<dbReference type="Proteomes" id="UP000580517">
    <property type="component" value="Unassembled WGS sequence"/>
</dbReference>
<feature type="domain" description="HTH araC/xylS-type" evidence="4">
    <location>
        <begin position="45"/>
        <end position="143"/>
    </location>
</feature>
<keyword evidence="6" id="KW-1185">Reference proteome</keyword>
<keyword evidence="1" id="KW-0805">Transcription regulation</keyword>